<dbReference type="Proteomes" id="UP000574133">
    <property type="component" value="Unassembled WGS sequence"/>
</dbReference>
<dbReference type="InterPro" id="IPR003961">
    <property type="entry name" value="FN3_dom"/>
</dbReference>
<dbReference type="EMBL" id="JACJVN010000009">
    <property type="protein sequence ID" value="MBB6676061.1"/>
    <property type="molecule type" value="Genomic_DNA"/>
</dbReference>
<dbReference type="PANTHER" id="PTHR43308">
    <property type="entry name" value="OUTER MEMBRANE PROTEIN ALPHA-RELATED"/>
    <property type="match status" value="1"/>
</dbReference>
<dbReference type="PROSITE" id="PS51272">
    <property type="entry name" value="SLH"/>
    <property type="match status" value="2"/>
</dbReference>
<dbReference type="InterPro" id="IPR013783">
    <property type="entry name" value="Ig-like_fold"/>
</dbReference>
<feature type="domain" description="Fibronectin type-III" evidence="1">
    <location>
        <begin position="45"/>
        <end position="138"/>
    </location>
</feature>
<feature type="domain" description="SLH" evidence="2">
    <location>
        <begin position="445"/>
        <end position="506"/>
    </location>
</feature>
<dbReference type="Gene3D" id="2.60.40.10">
    <property type="entry name" value="Immunoglobulins"/>
    <property type="match status" value="1"/>
</dbReference>
<comment type="caution">
    <text evidence="3">The sequence shown here is derived from an EMBL/GenBank/DDBJ whole genome shotgun (WGS) entry which is preliminary data.</text>
</comment>
<dbReference type="PANTHER" id="PTHR43308:SF5">
    <property type="entry name" value="S-LAYER PROTEIN _ PEPTIDOGLYCAN ENDO-BETA-N-ACETYLGLUCOSAMINIDASE"/>
    <property type="match status" value="1"/>
</dbReference>
<protein>
    <submittedName>
        <fullName evidence="3">S-layer homology domain-containing protein</fullName>
    </submittedName>
</protein>
<reference evidence="3 4" key="1">
    <citation type="submission" date="2020-08" db="EMBL/GenBank/DDBJ databases">
        <title>Cohnella phylogeny.</title>
        <authorList>
            <person name="Dunlap C."/>
        </authorList>
    </citation>
    <scope>NUCLEOTIDE SEQUENCE [LARGE SCALE GENOMIC DNA]</scope>
    <source>
        <strain evidence="3 4">DSM 103658</strain>
    </source>
</reference>
<dbReference type="Pfam" id="PF00395">
    <property type="entry name" value="SLH"/>
    <property type="match status" value="2"/>
</dbReference>
<evidence type="ECO:0000259" key="2">
    <source>
        <dbReference type="PROSITE" id="PS51272"/>
    </source>
</evidence>
<organism evidence="3 4">
    <name type="scientific">Cohnella lubricantis</name>
    <dbReference type="NCBI Taxonomy" id="2163172"/>
    <lineage>
        <taxon>Bacteria</taxon>
        <taxon>Bacillati</taxon>
        <taxon>Bacillota</taxon>
        <taxon>Bacilli</taxon>
        <taxon>Bacillales</taxon>
        <taxon>Paenibacillaceae</taxon>
        <taxon>Cohnella</taxon>
    </lineage>
</organism>
<accession>A0A841TC87</accession>
<dbReference type="Pfam" id="PF00041">
    <property type="entry name" value="fn3"/>
    <property type="match status" value="1"/>
</dbReference>
<dbReference type="SUPFAM" id="SSF49265">
    <property type="entry name" value="Fibronectin type III"/>
    <property type="match status" value="1"/>
</dbReference>
<sequence length="506" mass="53106">MRFVEYGRGTMREMWKMRKYAMVLMALALTIILTPDTVTAASAAVPGSPMGVTAAAGDGQATVSFSPPASDGGSAITGYIVTASPGGAAATGTASPITVNGLTNGTDYTFTVAAVNAAGTGAASMASNSVKPFAVPPSIDDSFINMGGILVYPDSIDPEKPSITMEVKPAQGVAYVSIPADILQSYAERNADFFMEIRAPYGSYRLPARLPSLIPGLSELLKAQSLSMEDIRFRITLTDKSSYPSIQSALTEGLPNAQPIGPAVDFGIEIVRIETGQVIGHVDTFKEPVIRLIPLPSDLTAMPERWGVFRYDEANQRFDFVPARAIQIDGFWHALINSNTNSVYVAADNAVSFSDVPSSHWAYSAIDLAASKGLVAGVGGGRFAPSQPVTGAEFAAMLKRAIGVEVLIGNGAASDQPLTREEMASMLAAAVRSVQPQTAPASVSLDAYKDIAAVSLDHLADIQLMIELGIMTGSSADTFDPKGVTTRAQAAIVFVRTLQALELIDG</sequence>
<evidence type="ECO:0000313" key="4">
    <source>
        <dbReference type="Proteomes" id="UP000574133"/>
    </source>
</evidence>
<keyword evidence="4" id="KW-1185">Reference proteome</keyword>
<evidence type="ECO:0000259" key="1">
    <source>
        <dbReference type="PROSITE" id="PS50853"/>
    </source>
</evidence>
<dbReference type="PRINTS" id="PR00014">
    <property type="entry name" value="FNTYPEIII"/>
</dbReference>
<name>A0A841TC87_9BACL</name>
<feature type="domain" description="SLH" evidence="2">
    <location>
        <begin position="349"/>
        <end position="412"/>
    </location>
</feature>
<proteinExistence type="predicted"/>
<gene>
    <name evidence="3" type="ORF">H4Q31_01830</name>
</gene>
<dbReference type="InterPro" id="IPR001119">
    <property type="entry name" value="SLH_dom"/>
</dbReference>
<dbReference type="CDD" id="cd00063">
    <property type="entry name" value="FN3"/>
    <property type="match status" value="1"/>
</dbReference>
<dbReference type="AlphaFoldDB" id="A0A841TC87"/>
<evidence type="ECO:0000313" key="3">
    <source>
        <dbReference type="EMBL" id="MBB6676061.1"/>
    </source>
</evidence>
<dbReference type="InterPro" id="IPR051465">
    <property type="entry name" value="Cell_Envelope_Struct_Comp"/>
</dbReference>
<dbReference type="PROSITE" id="PS50853">
    <property type="entry name" value="FN3"/>
    <property type="match status" value="1"/>
</dbReference>
<dbReference type="InterPro" id="IPR036116">
    <property type="entry name" value="FN3_sf"/>
</dbReference>
<dbReference type="SMART" id="SM00060">
    <property type="entry name" value="FN3"/>
    <property type="match status" value="1"/>
</dbReference>